<sequence length="917" mass="99521">MIEPTIVEPVAAVPPVAIPLEKSSVADMGVNGLPITVPSPTCDISFSAFDPTVDNRDVSVHDHISAPSRASAGIDLSECAESASRIPDKSVAENFYLSGFSNFERKPLDFSQLPPWPSLADTSAVSSVALHEPHCPFSLSPFYSNLLEKTLLLVQFIHEALNALNLSSSFLDFPIFSLPASALSKKLSSMLSEIAFSSQTSAIAASAFDVVANPDNECFSPSNLPQTLCDLSSFTTDSSTSDSSVRCLQESDPSTAHQALLCIASCLYTQLRRTLWLLVGRECPPSEPNEGHVQEVRTTSPVGVDDDVTSLLSSWSEFFHKLQNLRLPSQPTAQPGQQLAVVDAHCLCGMTPKAAVLKLTSTHTLRPNHKAAQTESPKSALSGLLTPEALPAFTSTPRIRPLSSQLTNFELSEALLDRPGTPYSQSCAFFAKTYSQSEPSLVLSSHAPGLLQVLHSLDAFSEKLTRYAGVAQTIHPFPLSTLSDQLSKLRLWLVRTGCQQSLVAKTGASHSLPKTMATQTSVHGSSSASFELSPTELHLRKLLNVRDTEVLYLLTNLPGGERLIDHGSSPSVVLSPSYHEAQLRLLSHWDLVQPIDPTCIPVRRVILPEASEIPPTAAAMNGHHSQTSTTEVVLPLSPSPTNVLSEIPTEPALPGAETGQASHDAESVNTAKALLRRCYKLIKHLALTLRQTLSSRLPREYTDELLDMCLRLNKLSNGEDVSSEFGDVHILWDGNFQKIPDSPGFARKWSRAPVQELAWAIDALEDIVELRSLTHFLTQQYNVVGTELEQQLIVNSGLRNSLREANNRLARIILGISQGNQRLAVMAERLSMEAEKHEAVNTSCQGVVDDSPTSPEPTLVPGGGGREAHQAETTECGPTSSPEAQSGETTDKADHSRRPSTLMRHLREVMKRPISRK</sequence>
<feature type="region of interest" description="Disordered" evidence="1">
    <location>
        <begin position="838"/>
        <end position="917"/>
    </location>
</feature>
<reference evidence="2" key="1">
    <citation type="submission" date="2019-11" db="UniProtKB">
        <authorList>
            <consortium name="WormBaseParasite"/>
        </authorList>
    </citation>
    <scope>IDENTIFICATION</scope>
</reference>
<dbReference type="WBParaSite" id="MCU_008023-RA">
    <property type="protein sequence ID" value="MCU_008023-RA"/>
    <property type="gene ID" value="MCU_008023"/>
</dbReference>
<accession>A0A5K3FFU4</accession>
<organism evidence="2">
    <name type="scientific">Mesocestoides corti</name>
    <name type="common">Flatworm</name>
    <dbReference type="NCBI Taxonomy" id="53468"/>
    <lineage>
        <taxon>Eukaryota</taxon>
        <taxon>Metazoa</taxon>
        <taxon>Spiralia</taxon>
        <taxon>Lophotrochozoa</taxon>
        <taxon>Platyhelminthes</taxon>
        <taxon>Cestoda</taxon>
        <taxon>Eucestoda</taxon>
        <taxon>Cyclophyllidea</taxon>
        <taxon>Mesocestoididae</taxon>
        <taxon>Mesocestoides</taxon>
    </lineage>
</organism>
<dbReference type="AlphaFoldDB" id="A0A5K3FFU4"/>
<protein>
    <submittedName>
        <fullName evidence="2">Uncharacterized protein</fullName>
    </submittedName>
</protein>
<evidence type="ECO:0000313" key="2">
    <source>
        <dbReference type="WBParaSite" id="MCU_008023-RA"/>
    </source>
</evidence>
<feature type="compositionally biased region" description="Polar residues" evidence="1">
    <location>
        <begin position="873"/>
        <end position="888"/>
    </location>
</feature>
<name>A0A5K3FFU4_MESCO</name>
<evidence type="ECO:0000256" key="1">
    <source>
        <dbReference type="SAM" id="MobiDB-lite"/>
    </source>
</evidence>
<proteinExistence type="predicted"/>